<feature type="domain" description="Major facilitator superfamily (MFS) profile" evidence="9">
    <location>
        <begin position="13"/>
        <end position="406"/>
    </location>
</feature>
<feature type="transmembrane region" description="Helical" evidence="8">
    <location>
        <begin position="173"/>
        <end position="194"/>
    </location>
</feature>
<sequence>MATPESADRRRAIRFIVLLGFVSLFADMTYEGARSATGPFMLALGASAGAVGVVAGLGELAGYAVRLGSGYMADRLRRYWLLTGIGYAINLLAVPLLALAGRWEVAAGLIVVERIGKAIRTPSRDVMLSYATHQVGRGFGFGLHEALDQVGAVTGPLLVAGALFAGEGYARGFAVLLIPALLALGTLAAARVIFPAPAQFERAPGEAPGPTSESAPRAGQESVRPEAKLPATFWLYVAFSVLSVAGFAHFQLISYHLKAHGLMADAVIPVAFAVAMGVDALTALAAGRLYDRSGMASLLSAPLLTIPAVVLAFGPSAATAWTGVLLWGAAMGVQETIMRAAIADLAPAAVRGAAYGVFNTAFGVAWFAGSAAMGFLYDLSPAYLIGFALLLELASIFPLAAMQRQAAARARDRARGT</sequence>
<name>A0ABZ1BWV3_9FIRM</name>
<comment type="subcellular location">
    <subcellularLocation>
        <location evidence="1">Cell membrane</location>
        <topology evidence="1">Multi-pass membrane protein</topology>
    </subcellularLocation>
</comment>
<keyword evidence="6 8" id="KW-0472">Membrane</keyword>
<proteinExistence type="predicted"/>
<dbReference type="PANTHER" id="PTHR42688">
    <property type="entry name" value="CONSERVED PROTEIN"/>
    <property type="match status" value="1"/>
</dbReference>
<evidence type="ECO:0000256" key="2">
    <source>
        <dbReference type="ARBA" id="ARBA00022448"/>
    </source>
</evidence>
<dbReference type="InterPro" id="IPR052425">
    <property type="entry name" value="Uncharacterized_MFS-type"/>
</dbReference>
<dbReference type="Gene3D" id="1.20.1250.20">
    <property type="entry name" value="MFS general substrate transporter like domains"/>
    <property type="match status" value="1"/>
</dbReference>
<evidence type="ECO:0000256" key="8">
    <source>
        <dbReference type="SAM" id="Phobius"/>
    </source>
</evidence>
<evidence type="ECO:0000313" key="11">
    <source>
        <dbReference type="Proteomes" id="UP001332192"/>
    </source>
</evidence>
<dbReference type="Proteomes" id="UP001332192">
    <property type="component" value="Chromosome"/>
</dbReference>
<feature type="transmembrane region" description="Helical" evidence="8">
    <location>
        <begin position="233"/>
        <end position="254"/>
    </location>
</feature>
<reference evidence="10 11" key="1">
    <citation type="journal article" date="2024" name="Front. Microbiol.">
        <title>Novel thermophilic genera Geochorda gen. nov. and Carboxydochorda gen. nov. from the deep terrestrial subsurface reveal the ecophysiological diversity in the class Limnochordia.</title>
        <authorList>
            <person name="Karnachuk O.V."/>
            <person name="Lukina A.P."/>
            <person name="Avakyan M.R."/>
            <person name="Kadnikov V.V."/>
            <person name="Begmatov S."/>
            <person name="Beletsky A.V."/>
            <person name="Vlasova K.G."/>
            <person name="Novikov A.A."/>
            <person name="Shcherbakova V.A."/>
            <person name="Mardanov A.V."/>
            <person name="Ravin N.V."/>
        </authorList>
    </citation>
    <scope>NUCLEOTIDE SEQUENCE [LARGE SCALE GENOMIC DNA]</scope>
    <source>
        <strain evidence="10 11">L945</strain>
    </source>
</reference>
<keyword evidence="11" id="KW-1185">Reference proteome</keyword>
<evidence type="ECO:0000313" key="10">
    <source>
        <dbReference type="EMBL" id="WRP17267.1"/>
    </source>
</evidence>
<evidence type="ECO:0000256" key="7">
    <source>
        <dbReference type="SAM" id="MobiDB-lite"/>
    </source>
</evidence>
<evidence type="ECO:0000256" key="3">
    <source>
        <dbReference type="ARBA" id="ARBA00022475"/>
    </source>
</evidence>
<evidence type="ECO:0000256" key="5">
    <source>
        <dbReference type="ARBA" id="ARBA00022989"/>
    </source>
</evidence>
<organism evidence="10 11">
    <name type="scientific">Carboxydichorda subterranea</name>
    <dbReference type="NCBI Taxonomy" id="3109565"/>
    <lineage>
        <taxon>Bacteria</taxon>
        <taxon>Bacillati</taxon>
        <taxon>Bacillota</taxon>
        <taxon>Limnochordia</taxon>
        <taxon>Limnochordales</taxon>
        <taxon>Geochordaceae</taxon>
        <taxon>Carboxydichorda</taxon>
    </lineage>
</organism>
<dbReference type="InterPro" id="IPR020846">
    <property type="entry name" value="MFS_dom"/>
</dbReference>
<gene>
    <name evidence="10" type="ORF">U7230_14475</name>
</gene>
<dbReference type="Pfam" id="PF07690">
    <property type="entry name" value="MFS_1"/>
    <property type="match status" value="1"/>
</dbReference>
<dbReference type="SUPFAM" id="SSF103473">
    <property type="entry name" value="MFS general substrate transporter"/>
    <property type="match status" value="1"/>
</dbReference>
<dbReference type="InterPro" id="IPR036259">
    <property type="entry name" value="MFS_trans_sf"/>
</dbReference>
<feature type="transmembrane region" description="Helical" evidence="8">
    <location>
        <begin position="382"/>
        <end position="401"/>
    </location>
</feature>
<evidence type="ECO:0000256" key="1">
    <source>
        <dbReference type="ARBA" id="ARBA00004651"/>
    </source>
</evidence>
<feature type="region of interest" description="Disordered" evidence="7">
    <location>
        <begin position="202"/>
        <end position="223"/>
    </location>
</feature>
<dbReference type="RefSeq" id="WP_324716539.1">
    <property type="nucleotide sequence ID" value="NZ_CP141615.1"/>
</dbReference>
<feature type="transmembrane region" description="Helical" evidence="8">
    <location>
        <begin position="79"/>
        <end position="100"/>
    </location>
</feature>
<dbReference type="EMBL" id="CP141615">
    <property type="protein sequence ID" value="WRP17267.1"/>
    <property type="molecule type" value="Genomic_DNA"/>
</dbReference>
<keyword evidence="5 8" id="KW-1133">Transmembrane helix</keyword>
<protein>
    <submittedName>
        <fullName evidence="10">MFS transporter</fullName>
    </submittedName>
</protein>
<dbReference type="PROSITE" id="PS50850">
    <property type="entry name" value="MFS"/>
    <property type="match status" value="1"/>
</dbReference>
<feature type="transmembrane region" description="Helical" evidence="8">
    <location>
        <begin position="36"/>
        <end position="58"/>
    </location>
</feature>
<accession>A0ABZ1BWV3</accession>
<evidence type="ECO:0000256" key="4">
    <source>
        <dbReference type="ARBA" id="ARBA00022692"/>
    </source>
</evidence>
<dbReference type="InterPro" id="IPR011701">
    <property type="entry name" value="MFS"/>
</dbReference>
<evidence type="ECO:0000259" key="9">
    <source>
        <dbReference type="PROSITE" id="PS50850"/>
    </source>
</evidence>
<keyword evidence="3" id="KW-1003">Cell membrane</keyword>
<keyword evidence="4 8" id="KW-0812">Transmembrane</keyword>
<feature type="transmembrane region" description="Helical" evidence="8">
    <location>
        <begin position="12"/>
        <end position="30"/>
    </location>
</feature>
<evidence type="ECO:0000256" key="6">
    <source>
        <dbReference type="ARBA" id="ARBA00023136"/>
    </source>
</evidence>
<keyword evidence="2" id="KW-0813">Transport</keyword>
<dbReference type="CDD" id="cd17370">
    <property type="entry name" value="MFS_MJ1317_like"/>
    <property type="match status" value="1"/>
</dbReference>
<dbReference type="PANTHER" id="PTHR42688:SF1">
    <property type="entry name" value="BLR5212 PROTEIN"/>
    <property type="match status" value="1"/>
</dbReference>
<feature type="transmembrane region" description="Helical" evidence="8">
    <location>
        <begin position="354"/>
        <end position="376"/>
    </location>
</feature>
<feature type="transmembrane region" description="Helical" evidence="8">
    <location>
        <begin position="298"/>
        <end position="318"/>
    </location>
</feature>
<feature type="transmembrane region" description="Helical" evidence="8">
    <location>
        <begin position="266"/>
        <end position="286"/>
    </location>
</feature>